<dbReference type="Gene3D" id="2.40.10.120">
    <property type="match status" value="1"/>
</dbReference>
<dbReference type="SUPFAM" id="SSF50494">
    <property type="entry name" value="Trypsin-like serine proteases"/>
    <property type="match status" value="1"/>
</dbReference>
<keyword evidence="2" id="KW-1185">Reference proteome</keyword>
<gene>
    <name evidence="1" type="ORF">PCG10_002010</name>
</gene>
<dbReference type="Proteomes" id="UP000701341">
    <property type="component" value="Unassembled WGS sequence"/>
</dbReference>
<dbReference type="AlphaFoldDB" id="A0A9P5GD27"/>
<dbReference type="InterPro" id="IPR009003">
    <property type="entry name" value="Peptidase_S1_PA"/>
</dbReference>
<name>A0A9P5GD27_PENCR</name>
<protein>
    <submittedName>
        <fullName evidence="1">Uncharacterized protein</fullName>
    </submittedName>
</protein>
<reference evidence="1" key="1">
    <citation type="submission" date="2020-02" db="EMBL/GenBank/DDBJ databases">
        <authorList>
            <person name="Lichtner F.J."/>
        </authorList>
    </citation>
    <scope>NUCLEOTIDE SEQUENCE</scope>
    <source>
        <strain evidence="1">G10</strain>
    </source>
</reference>
<dbReference type="EMBL" id="JAAOZQ010000132">
    <property type="protein sequence ID" value="KAF7516682.1"/>
    <property type="molecule type" value="Genomic_DNA"/>
</dbReference>
<dbReference type="Pfam" id="PF13365">
    <property type="entry name" value="Trypsin_2"/>
    <property type="match status" value="1"/>
</dbReference>
<organism evidence="1 2">
    <name type="scientific">Penicillium crustosum</name>
    <name type="common">Blue mold fungus</name>
    <dbReference type="NCBI Taxonomy" id="36656"/>
    <lineage>
        <taxon>Eukaryota</taxon>
        <taxon>Fungi</taxon>
        <taxon>Dikarya</taxon>
        <taxon>Ascomycota</taxon>
        <taxon>Pezizomycotina</taxon>
        <taxon>Eurotiomycetes</taxon>
        <taxon>Eurotiomycetidae</taxon>
        <taxon>Eurotiales</taxon>
        <taxon>Aspergillaceae</taxon>
        <taxon>Penicillium</taxon>
    </lineage>
</organism>
<sequence length="308" mass="33839">MPRQLRSGCKGVPASEIDELSLQDEIHEPVRFVTSTSIPAEPAIIRSLARLPGLNGRDLRILRKKQNRLRESAFLTAKTTLDVSSHVARGLASTLIFAQHEAGTAVCIDSRGWILTCAHCFGEIPEGWKAERLKWLLYYNGLAVQVECRVWDERRDLALAKIVRVEVLDEQCRGSVNPIFTCVPVAESLSTCSPIFCIGQPGADDLESDSPCKTAYDLIELSRGRLCGMVAGADPQDNSDIGTLKHNAWTYWGHSGAPLLRRSDGALLGLHSSWDDATAMRHGVPLVAIRAFLREHLPTEPANLTVPV</sequence>
<accession>A0A9P5GD27</accession>
<comment type="caution">
    <text evidence="1">The sequence shown here is derived from an EMBL/GenBank/DDBJ whole genome shotgun (WGS) entry which is preliminary data.</text>
</comment>
<evidence type="ECO:0000313" key="1">
    <source>
        <dbReference type="EMBL" id="KAF7516682.1"/>
    </source>
</evidence>
<proteinExistence type="predicted"/>
<evidence type="ECO:0000313" key="2">
    <source>
        <dbReference type="Proteomes" id="UP000701341"/>
    </source>
</evidence>